<sequence>YGEGMVFVQGVQRNSYASGGLDIRRYASWGDRGGYIEATYHCLGNRAYHVRAPYPRSMETQWSHVAVTWSVKDRLLELFVDGKSAGKAKPGDTPWYAVPWDNAADWGHPLVVSTMDHGHWSGTMRDEFYIYNRPLTAEEIKAAGRDSLFVKCDVTDKDQVQGMVRQVVERFGRLDIGVNNAGIGILGGVEDFDDDEVRSVFETNVFGVIRVTRAVLPHMRSEGSGTIVNVGSIAGKVTAPFGGIYSASKHAVEALSDALYFEAHPFGIRVVLIEPGGFETEIQNNVRPARRFTEGSAYVETERQFSEASVKLPGGGQLADAQIVADAIVEAAKSEEPARRYLVGEDAKLIAGLAKRMSDEEFEKAMRTTLDIWD</sequence>
<dbReference type="PANTHER" id="PTHR43976:SF16">
    <property type="entry name" value="SHORT-CHAIN DEHYDROGENASE_REDUCTASE FAMILY PROTEIN"/>
    <property type="match status" value="1"/>
</dbReference>
<dbReference type="EMBL" id="LAZR01050494">
    <property type="protein sequence ID" value="KKK87229.1"/>
    <property type="molecule type" value="Genomic_DNA"/>
</dbReference>
<dbReference type="Gene3D" id="2.60.120.200">
    <property type="match status" value="1"/>
</dbReference>
<evidence type="ECO:0008006" key="4">
    <source>
        <dbReference type="Google" id="ProtNLM"/>
    </source>
</evidence>
<name>A0A0F9B950_9ZZZZ</name>
<dbReference type="PRINTS" id="PR00081">
    <property type="entry name" value="GDHRDH"/>
</dbReference>
<dbReference type="InterPro" id="IPR013320">
    <property type="entry name" value="ConA-like_dom_sf"/>
</dbReference>
<dbReference type="CDD" id="cd05374">
    <property type="entry name" value="17beta-HSD-like_SDR_c"/>
    <property type="match status" value="1"/>
</dbReference>
<organism evidence="3">
    <name type="scientific">marine sediment metagenome</name>
    <dbReference type="NCBI Taxonomy" id="412755"/>
    <lineage>
        <taxon>unclassified sequences</taxon>
        <taxon>metagenomes</taxon>
        <taxon>ecological metagenomes</taxon>
    </lineage>
</organism>
<accession>A0A0F9B950</accession>
<evidence type="ECO:0000313" key="3">
    <source>
        <dbReference type="EMBL" id="KKK87229.1"/>
    </source>
</evidence>
<dbReference type="InterPro" id="IPR051911">
    <property type="entry name" value="SDR_oxidoreductase"/>
</dbReference>
<reference evidence="3" key="1">
    <citation type="journal article" date="2015" name="Nature">
        <title>Complex archaea that bridge the gap between prokaryotes and eukaryotes.</title>
        <authorList>
            <person name="Spang A."/>
            <person name="Saw J.H."/>
            <person name="Jorgensen S.L."/>
            <person name="Zaremba-Niedzwiedzka K."/>
            <person name="Martijn J."/>
            <person name="Lind A.E."/>
            <person name="van Eijk R."/>
            <person name="Schleper C."/>
            <person name="Guy L."/>
            <person name="Ettema T.J."/>
        </authorList>
    </citation>
    <scope>NUCLEOTIDE SEQUENCE</scope>
</reference>
<dbReference type="Pfam" id="PF00106">
    <property type="entry name" value="adh_short"/>
    <property type="match status" value="1"/>
</dbReference>
<comment type="similarity">
    <text evidence="1">Belongs to the short-chain dehydrogenases/reductases (SDR) family.</text>
</comment>
<keyword evidence="2" id="KW-0560">Oxidoreductase</keyword>
<dbReference type="InterPro" id="IPR036291">
    <property type="entry name" value="NAD(P)-bd_dom_sf"/>
</dbReference>
<evidence type="ECO:0000256" key="2">
    <source>
        <dbReference type="ARBA" id="ARBA00023002"/>
    </source>
</evidence>
<dbReference type="SUPFAM" id="SSF51735">
    <property type="entry name" value="NAD(P)-binding Rossmann-fold domains"/>
    <property type="match status" value="1"/>
</dbReference>
<dbReference type="SUPFAM" id="SSF49899">
    <property type="entry name" value="Concanavalin A-like lectins/glucanases"/>
    <property type="match status" value="1"/>
</dbReference>
<feature type="non-terminal residue" evidence="3">
    <location>
        <position position="1"/>
    </location>
</feature>
<comment type="caution">
    <text evidence="3">The sequence shown here is derived from an EMBL/GenBank/DDBJ whole genome shotgun (WGS) entry which is preliminary data.</text>
</comment>
<gene>
    <name evidence="3" type="ORF">LCGC14_2755330</name>
</gene>
<protein>
    <recommendedName>
        <fullName evidence="4">LamG-like jellyroll fold domain-containing protein</fullName>
    </recommendedName>
</protein>
<dbReference type="GO" id="GO:0016491">
    <property type="term" value="F:oxidoreductase activity"/>
    <property type="evidence" value="ECO:0007669"/>
    <property type="project" value="UniProtKB-KW"/>
</dbReference>
<dbReference type="PANTHER" id="PTHR43976">
    <property type="entry name" value="SHORT CHAIN DEHYDROGENASE"/>
    <property type="match status" value="1"/>
</dbReference>
<dbReference type="InterPro" id="IPR002347">
    <property type="entry name" value="SDR_fam"/>
</dbReference>
<dbReference type="AlphaFoldDB" id="A0A0F9B950"/>
<proteinExistence type="inferred from homology"/>
<dbReference type="PRINTS" id="PR00080">
    <property type="entry name" value="SDRFAMILY"/>
</dbReference>
<evidence type="ECO:0000256" key="1">
    <source>
        <dbReference type="ARBA" id="ARBA00006484"/>
    </source>
</evidence>
<dbReference type="Gene3D" id="3.40.50.720">
    <property type="entry name" value="NAD(P)-binding Rossmann-like Domain"/>
    <property type="match status" value="1"/>
</dbReference>